<feature type="transmembrane region" description="Helical" evidence="1">
    <location>
        <begin position="12"/>
        <end position="38"/>
    </location>
</feature>
<dbReference type="InterPro" id="IPR016419">
    <property type="entry name" value="Prepilin_Pept-dep_B_prd"/>
</dbReference>
<keyword evidence="1" id="KW-0472">Membrane</keyword>
<protein>
    <submittedName>
        <fullName evidence="2">PilW family protein</fullName>
    </submittedName>
</protein>
<evidence type="ECO:0000256" key="1">
    <source>
        <dbReference type="SAM" id="Phobius"/>
    </source>
</evidence>
<dbReference type="PROSITE" id="PS00409">
    <property type="entry name" value="PROKAR_NTER_METHYL"/>
    <property type="match status" value="1"/>
</dbReference>
<keyword evidence="1" id="KW-0812">Transmembrane</keyword>
<keyword evidence="3" id="KW-1185">Reference proteome</keyword>
<proteinExistence type="predicted"/>
<name>A0ABW7P2P7_9GAMM</name>
<dbReference type="RefSeq" id="WP_395545525.1">
    <property type="nucleotide sequence ID" value="NZ_CP166302.1"/>
</dbReference>
<comment type="caution">
    <text evidence="2">The sequence shown here is derived from an EMBL/GenBank/DDBJ whole genome shotgun (WGS) entry which is preliminary data.</text>
</comment>
<sequence>MYQLKQEGMTLIEMLVSMIAGLLVVAGALSLFSSIMVAGNTNLMLSRLNQDVQAVTDLMARDIQRSGYHVDAADNMSAGMPASSSAPARYLFSPANDLYNSDASAPPDCIRVKYWDERRTSNEAVGIIYSHDKKEKIIKVKEVGPLDSTELNSLCYSGSKIMAEQEISIDDVRFELVPGSSAAGMRSIRLTLSASHISRPALSVTLQREVKLRNDGY</sequence>
<accession>A0ABW7P2P7</accession>
<gene>
    <name evidence="2" type="ORF">AB9R89_10435</name>
</gene>
<dbReference type="InterPro" id="IPR012902">
    <property type="entry name" value="N_methyl_site"/>
</dbReference>
<keyword evidence="1" id="KW-1133">Transmembrane helix</keyword>
<dbReference type="Proteomes" id="UP001610706">
    <property type="component" value="Unassembled WGS sequence"/>
</dbReference>
<dbReference type="EMBL" id="JBGFTR010000015">
    <property type="protein sequence ID" value="MFH7565739.1"/>
    <property type="molecule type" value="Genomic_DNA"/>
</dbReference>
<organism evidence="2 3">
    <name type="scientific">Oceanimonas smirnovii</name>
    <dbReference type="NCBI Taxonomy" id="264574"/>
    <lineage>
        <taxon>Bacteria</taxon>
        <taxon>Pseudomonadati</taxon>
        <taxon>Pseudomonadota</taxon>
        <taxon>Gammaproteobacteria</taxon>
        <taxon>Aeromonadales</taxon>
        <taxon>Aeromonadaceae</taxon>
        <taxon>Oceanimonas</taxon>
    </lineage>
</organism>
<evidence type="ECO:0000313" key="2">
    <source>
        <dbReference type="EMBL" id="MFH7565739.1"/>
    </source>
</evidence>
<reference evidence="2 3" key="1">
    <citation type="submission" date="2024-08" db="EMBL/GenBank/DDBJ databases">
        <title>Oceanimonas smirnovii Genome sequencing and assembly.</title>
        <authorList>
            <person name="Tang B."/>
        </authorList>
    </citation>
    <scope>NUCLEOTIDE SEQUENCE [LARGE SCALE GENOMIC DNA]</scope>
    <source>
        <strain evidence="2 3">OS2020-119</strain>
    </source>
</reference>
<dbReference type="PIRSF" id="PIRSF004525">
    <property type="entry name" value="Pilin_peptidase-dep_B_prd"/>
    <property type="match status" value="1"/>
</dbReference>
<dbReference type="Pfam" id="PF07963">
    <property type="entry name" value="N_methyl"/>
    <property type="match status" value="1"/>
</dbReference>
<evidence type="ECO:0000313" key="3">
    <source>
        <dbReference type="Proteomes" id="UP001610706"/>
    </source>
</evidence>